<dbReference type="RefSeq" id="WP_345427967.1">
    <property type="nucleotide sequence ID" value="NZ_BAABHK010000001.1"/>
</dbReference>
<accession>A0ABP8U2J4</accession>
<proteinExistence type="predicted"/>
<dbReference type="PANTHER" id="PTHR43384:SF15">
    <property type="entry name" value="ATP-BINDING PROTEIN"/>
    <property type="match status" value="1"/>
</dbReference>
<comment type="caution">
    <text evidence="2">The sequence shown here is derived from an EMBL/GenBank/DDBJ whole genome shotgun (WGS) entry which is preliminary data.</text>
</comment>
<evidence type="ECO:0000313" key="3">
    <source>
        <dbReference type="Proteomes" id="UP001501442"/>
    </source>
</evidence>
<dbReference type="PANTHER" id="PTHR43384">
    <property type="entry name" value="SEPTUM SITE-DETERMINING PROTEIN MIND HOMOLOG, CHLOROPLASTIC-RELATED"/>
    <property type="match status" value="1"/>
</dbReference>
<protein>
    <recommendedName>
        <fullName evidence="1">CobQ/CobB/MinD/ParA nucleotide binding domain-containing protein</fullName>
    </recommendedName>
</protein>
<dbReference type="InterPro" id="IPR050625">
    <property type="entry name" value="ParA/MinD_ATPase"/>
</dbReference>
<dbReference type="EMBL" id="BAABHK010000001">
    <property type="protein sequence ID" value="GAA4619577.1"/>
    <property type="molecule type" value="Genomic_DNA"/>
</dbReference>
<organism evidence="2 3">
    <name type="scientific">Actinoallomurus vinaceus</name>
    <dbReference type="NCBI Taxonomy" id="1080074"/>
    <lineage>
        <taxon>Bacteria</taxon>
        <taxon>Bacillati</taxon>
        <taxon>Actinomycetota</taxon>
        <taxon>Actinomycetes</taxon>
        <taxon>Streptosporangiales</taxon>
        <taxon>Thermomonosporaceae</taxon>
        <taxon>Actinoallomurus</taxon>
    </lineage>
</organism>
<feature type="domain" description="CobQ/CobB/MinD/ParA nucleotide binding" evidence="1">
    <location>
        <begin position="7"/>
        <end position="48"/>
    </location>
</feature>
<name>A0ABP8U2J4_9ACTN</name>
<evidence type="ECO:0000259" key="1">
    <source>
        <dbReference type="Pfam" id="PF01656"/>
    </source>
</evidence>
<sequence>MKVAFVGKGGSGKTTLSSLFIRHLAAAGAPVVAVDADINQHLGVALGLPERTAAAIPAMGAHLTAIKEYLRGENPRISSAAAMVKTTPPGRGSRLLRLGSDDPIHSRLTVPAAGARLMVTGPFSDEDLGVSCYHSKTGAVELYLNHLLDGPGEYVVVDCTAGAESFASGMFTRFDLTFLVAEPTRKGVAVYRQWTEYAADYDVALRVIGNKIHGPEDVAFLREHVGDALLCCVGQSGAVRAMEQGRPFDLDDLTERDRAALATLRTAVDARPKDWPKFTRQAVEFHLKNARAWANAATGQDLAAQIDPDFTLTPDRPGSADLEHAYAAAFQEWDVNGETELWDRAASRP</sequence>
<dbReference type="InterPro" id="IPR002586">
    <property type="entry name" value="CobQ/CobB/MinD/ParA_Nub-bd_dom"/>
</dbReference>
<reference evidence="3" key="1">
    <citation type="journal article" date="2019" name="Int. J. Syst. Evol. Microbiol.">
        <title>The Global Catalogue of Microorganisms (GCM) 10K type strain sequencing project: providing services to taxonomists for standard genome sequencing and annotation.</title>
        <authorList>
            <consortium name="The Broad Institute Genomics Platform"/>
            <consortium name="The Broad Institute Genome Sequencing Center for Infectious Disease"/>
            <person name="Wu L."/>
            <person name="Ma J."/>
        </authorList>
    </citation>
    <scope>NUCLEOTIDE SEQUENCE [LARGE SCALE GENOMIC DNA]</scope>
    <source>
        <strain evidence="3">JCM 17939</strain>
    </source>
</reference>
<dbReference type="SUPFAM" id="SSF52540">
    <property type="entry name" value="P-loop containing nucleoside triphosphate hydrolases"/>
    <property type="match status" value="1"/>
</dbReference>
<dbReference type="Gene3D" id="3.40.50.300">
    <property type="entry name" value="P-loop containing nucleotide triphosphate hydrolases"/>
    <property type="match status" value="1"/>
</dbReference>
<gene>
    <name evidence="2" type="ORF">GCM10023196_000110</name>
</gene>
<evidence type="ECO:0000313" key="2">
    <source>
        <dbReference type="EMBL" id="GAA4619577.1"/>
    </source>
</evidence>
<keyword evidence="3" id="KW-1185">Reference proteome</keyword>
<dbReference type="Pfam" id="PF01656">
    <property type="entry name" value="CbiA"/>
    <property type="match status" value="1"/>
</dbReference>
<dbReference type="Proteomes" id="UP001501442">
    <property type="component" value="Unassembled WGS sequence"/>
</dbReference>
<dbReference type="InterPro" id="IPR027417">
    <property type="entry name" value="P-loop_NTPase"/>
</dbReference>